<dbReference type="EMBL" id="DF973367">
    <property type="protein sequence ID" value="GAU28078.1"/>
    <property type="molecule type" value="Genomic_DNA"/>
</dbReference>
<dbReference type="SUPFAM" id="SSF49899">
    <property type="entry name" value="Concanavalin A-like lectins/glucanases"/>
    <property type="match status" value="1"/>
</dbReference>
<comment type="similarity">
    <text evidence="1">Belongs to the leguminous lectin family.</text>
</comment>
<dbReference type="GO" id="GO:0005524">
    <property type="term" value="F:ATP binding"/>
    <property type="evidence" value="ECO:0007669"/>
    <property type="project" value="UniProtKB-UniRule"/>
</dbReference>
<feature type="transmembrane region" description="Helical" evidence="6">
    <location>
        <begin position="295"/>
        <end position="319"/>
    </location>
</feature>
<evidence type="ECO:0000313" key="8">
    <source>
        <dbReference type="EMBL" id="GAU28078.1"/>
    </source>
</evidence>
<dbReference type="OrthoDB" id="1913956at2759"/>
<keyword evidence="6" id="KW-0472">Membrane</keyword>
<keyword evidence="5" id="KW-0547">Nucleotide-binding</keyword>
<dbReference type="PROSITE" id="PS50011">
    <property type="entry name" value="PROTEIN_KINASE_DOM"/>
    <property type="match status" value="1"/>
</dbReference>
<keyword evidence="9" id="KW-1185">Reference proteome</keyword>
<evidence type="ECO:0000256" key="4">
    <source>
        <dbReference type="ARBA" id="ARBA00022734"/>
    </source>
</evidence>
<comment type="similarity">
    <text evidence="3">In the C-terminal section; belongs to the protein kinase superfamily. Ser/Thr protein kinase family.</text>
</comment>
<organism evidence="8 9">
    <name type="scientific">Trifolium subterraneum</name>
    <name type="common">Subterranean clover</name>
    <dbReference type="NCBI Taxonomy" id="3900"/>
    <lineage>
        <taxon>Eukaryota</taxon>
        <taxon>Viridiplantae</taxon>
        <taxon>Streptophyta</taxon>
        <taxon>Embryophyta</taxon>
        <taxon>Tracheophyta</taxon>
        <taxon>Spermatophyta</taxon>
        <taxon>Magnoliopsida</taxon>
        <taxon>eudicotyledons</taxon>
        <taxon>Gunneridae</taxon>
        <taxon>Pentapetalae</taxon>
        <taxon>rosids</taxon>
        <taxon>fabids</taxon>
        <taxon>Fabales</taxon>
        <taxon>Fabaceae</taxon>
        <taxon>Papilionoideae</taxon>
        <taxon>50 kb inversion clade</taxon>
        <taxon>NPAAA clade</taxon>
        <taxon>Hologalegina</taxon>
        <taxon>IRL clade</taxon>
        <taxon>Trifolieae</taxon>
        <taxon>Trifolium</taxon>
    </lineage>
</organism>
<comment type="similarity">
    <text evidence="2">In the N-terminal section; belongs to the leguminous lectin family.</text>
</comment>
<dbReference type="InterPro" id="IPR017441">
    <property type="entry name" value="Protein_kinase_ATP_BS"/>
</dbReference>
<keyword evidence="5" id="KW-0067">ATP-binding</keyword>
<dbReference type="CDD" id="cd06899">
    <property type="entry name" value="lectin_legume_LecRK_Arcelin_ConA"/>
    <property type="match status" value="1"/>
</dbReference>
<evidence type="ECO:0000256" key="5">
    <source>
        <dbReference type="PROSITE-ProRule" id="PRU10141"/>
    </source>
</evidence>
<dbReference type="PROSITE" id="PS00107">
    <property type="entry name" value="PROTEIN_KINASE_ATP"/>
    <property type="match status" value="1"/>
</dbReference>
<dbReference type="InterPro" id="IPR011009">
    <property type="entry name" value="Kinase-like_dom_sf"/>
</dbReference>
<gene>
    <name evidence="8" type="ORF">TSUD_223190</name>
</gene>
<dbReference type="GO" id="GO:0004672">
    <property type="term" value="F:protein kinase activity"/>
    <property type="evidence" value="ECO:0007669"/>
    <property type="project" value="InterPro"/>
</dbReference>
<dbReference type="AlphaFoldDB" id="A0A2Z6M9C3"/>
<feature type="binding site" evidence="5">
    <location>
        <position position="392"/>
    </location>
    <ligand>
        <name>ATP</name>
        <dbReference type="ChEBI" id="CHEBI:30616"/>
    </ligand>
</feature>
<evidence type="ECO:0000256" key="2">
    <source>
        <dbReference type="ARBA" id="ARBA00008536"/>
    </source>
</evidence>
<dbReference type="InterPro" id="IPR050258">
    <property type="entry name" value="Leguminous_Lectin"/>
</dbReference>
<dbReference type="PANTHER" id="PTHR32401:SF48">
    <property type="entry name" value="LEGUME LECTIN DOMAIN-CONTAINING PROTEIN"/>
    <property type="match status" value="1"/>
</dbReference>
<dbReference type="PANTHER" id="PTHR32401">
    <property type="entry name" value="CONCANAVALIN A-LIKE LECTIN FAMILY PROTEIN"/>
    <property type="match status" value="1"/>
</dbReference>
<evidence type="ECO:0000259" key="7">
    <source>
        <dbReference type="PROSITE" id="PS50011"/>
    </source>
</evidence>
<dbReference type="Gene3D" id="2.60.120.200">
    <property type="match status" value="1"/>
</dbReference>
<reference evidence="9" key="1">
    <citation type="journal article" date="2017" name="Front. Plant Sci.">
        <title>Climate Clever Clovers: New Paradigm to Reduce the Environmental Footprint of Ruminants by Breeding Low Methanogenic Forages Utilizing Haplotype Variation.</title>
        <authorList>
            <person name="Kaur P."/>
            <person name="Appels R."/>
            <person name="Bayer P.E."/>
            <person name="Keeble-Gagnere G."/>
            <person name="Wang J."/>
            <person name="Hirakawa H."/>
            <person name="Shirasawa K."/>
            <person name="Vercoe P."/>
            <person name="Stefanova K."/>
            <person name="Durmic Z."/>
            <person name="Nichols P."/>
            <person name="Revell C."/>
            <person name="Isobe S.N."/>
            <person name="Edwards D."/>
            <person name="Erskine W."/>
        </authorList>
    </citation>
    <scope>NUCLEOTIDE SEQUENCE [LARGE SCALE GENOMIC DNA]</scope>
    <source>
        <strain evidence="9">cv. Daliak</strain>
    </source>
</reference>
<evidence type="ECO:0000256" key="6">
    <source>
        <dbReference type="SAM" id="Phobius"/>
    </source>
</evidence>
<keyword evidence="4" id="KW-0430">Lectin</keyword>
<evidence type="ECO:0000256" key="1">
    <source>
        <dbReference type="ARBA" id="ARBA00007606"/>
    </source>
</evidence>
<dbReference type="InterPro" id="IPR001220">
    <property type="entry name" value="Legume_lectin_dom"/>
</dbReference>
<name>A0A2Z6M9C3_TRISU</name>
<dbReference type="Gene3D" id="3.30.200.20">
    <property type="entry name" value="Phosphorylase Kinase, domain 1"/>
    <property type="match status" value="1"/>
</dbReference>
<keyword evidence="6" id="KW-0812">Transmembrane</keyword>
<dbReference type="GO" id="GO:0030246">
    <property type="term" value="F:carbohydrate binding"/>
    <property type="evidence" value="ECO:0007669"/>
    <property type="project" value="UniProtKB-KW"/>
</dbReference>
<dbReference type="Proteomes" id="UP000242715">
    <property type="component" value="Unassembled WGS sequence"/>
</dbReference>
<protein>
    <recommendedName>
        <fullName evidence="7">Protein kinase domain-containing protein</fullName>
    </recommendedName>
</protein>
<accession>A0A2Z6M9C3</accession>
<dbReference type="InterPro" id="IPR013320">
    <property type="entry name" value="ConA-like_dom_sf"/>
</dbReference>
<dbReference type="Pfam" id="PF07714">
    <property type="entry name" value="PK_Tyr_Ser-Thr"/>
    <property type="match status" value="1"/>
</dbReference>
<keyword evidence="6" id="KW-1133">Transmembrane helix</keyword>
<dbReference type="InterPro" id="IPR001245">
    <property type="entry name" value="Ser-Thr/Tyr_kinase_cat_dom"/>
</dbReference>
<feature type="domain" description="Protein kinase" evidence="7">
    <location>
        <begin position="362"/>
        <end position="424"/>
    </location>
</feature>
<dbReference type="Pfam" id="PF00139">
    <property type="entry name" value="Lectin_legB"/>
    <property type="match status" value="1"/>
</dbReference>
<dbReference type="GO" id="GO:0009610">
    <property type="term" value="P:response to symbiotic fungus"/>
    <property type="evidence" value="ECO:0007669"/>
    <property type="project" value="UniProtKB-ARBA"/>
</dbReference>
<proteinExistence type="inferred from homology"/>
<dbReference type="InterPro" id="IPR000719">
    <property type="entry name" value="Prot_kinase_dom"/>
</dbReference>
<evidence type="ECO:0000256" key="3">
    <source>
        <dbReference type="ARBA" id="ARBA00010217"/>
    </source>
</evidence>
<dbReference type="SUPFAM" id="SSF56112">
    <property type="entry name" value="Protein kinase-like (PK-like)"/>
    <property type="match status" value="1"/>
</dbReference>
<sequence length="424" mass="47284">MLPFQCCRRRHKSSDMAYLTTLISILLLFPSTTSQTLQNHSFDTFNSTSFNFLDVIPSASINGGALQVTPDSAGSEMVVTLNNNSGRIFFKTPFKLWDDSSSSQKLASFNTSFLINIFRVNNGTPGEGLAFIIAPSLTIPLNSSGGYLGLTNSTTDGNVTNRFIAVELDTVKQDFDINNNHIGLNINSVRSNLSVPLDFELAPNGTKFYVLWIEYDGDRRHIDVYMAEQPSRELPIVKKPVKPVLNSSLDLKEWVNRESYFGFSASTGNTVELNCILKWNISIEAFGEKGKSGKALAIGLGVGIPLFLILISAGLYYYYLIKKKKEEDNYGSNSQIMGTLKSLPGTPREFNYQELKKATNNFDEKFKLGEGGYGVVYRGILPKEKLEVAVKKFSRDKMKSTDDFLAELTIINRLRHKHLVKLQG</sequence>
<evidence type="ECO:0000313" key="9">
    <source>
        <dbReference type="Proteomes" id="UP000242715"/>
    </source>
</evidence>